<dbReference type="SUPFAM" id="SSF54928">
    <property type="entry name" value="RNA-binding domain, RBD"/>
    <property type="match status" value="1"/>
</dbReference>
<proteinExistence type="predicted"/>
<dbReference type="PROSITE" id="PS51391">
    <property type="entry name" value="CID"/>
    <property type="match status" value="1"/>
</dbReference>
<dbReference type="EMBL" id="OOIP01000003">
    <property type="protein sequence ID" value="SPO35911.1"/>
    <property type="molecule type" value="Genomic_DNA"/>
</dbReference>
<dbReference type="Gene3D" id="1.10.10.790">
    <property type="entry name" value="Surp module"/>
    <property type="match status" value="1"/>
</dbReference>
<dbReference type="InterPro" id="IPR012677">
    <property type="entry name" value="Nucleotide-bd_a/b_plait_sf"/>
</dbReference>
<feature type="compositionally biased region" description="Basic and acidic residues" evidence="3">
    <location>
        <begin position="1"/>
        <end position="13"/>
    </location>
</feature>
<feature type="region of interest" description="Disordered" evidence="3">
    <location>
        <begin position="733"/>
        <end position="783"/>
    </location>
</feature>
<feature type="region of interest" description="Disordered" evidence="3">
    <location>
        <begin position="424"/>
        <end position="484"/>
    </location>
</feature>
<name>A0A5C3EXY9_9BASI</name>
<protein>
    <recommendedName>
        <fullName evidence="9">U2-associated protein SR140</fullName>
    </recommendedName>
</protein>
<feature type="compositionally biased region" description="Low complexity" evidence="3">
    <location>
        <begin position="424"/>
        <end position="440"/>
    </location>
</feature>
<dbReference type="OrthoDB" id="377209at2759"/>
<evidence type="ECO:0000259" key="5">
    <source>
        <dbReference type="PROSITE" id="PS50128"/>
    </source>
</evidence>
<feature type="compositionally biased region" description="Basic and acidic residues" evidence="3">
    <location>
        <begin position="256"/>
        <end position="266"/>
    </location>
</feature>
<feature type="compositionally biased region" description="Basic and acidic residues" evidence="3">
    <location>
        <begin position="162"/>
        <end position="179"/>
    </location>
</feature>
<feature type="region of interest" description="Disordered" evidence="3">
    <location>
        <begin position="191"/>
        <end position="272"/>
    </location>
</feature>
<dbReference type="InterPro" id="IPR035967">
    <property type="entry name" value="SWAP/Surp_sf"/>
</dbReference>
<dbReference type="Proteomes" id="UP000323386">
    <property type="component" value="Unassembled WGS sequence"/>
</dbReference>
<evidence type="ECO:0000313" key="7">
    <source>
        <dbReference type="EMBL" id="SPO35911.1"/>
    </source>
</evidence>
<dbReference type="GO" id="GO:0005634">
    <property type="term" value="C:nucleus"/>
    <property type="evidence" value="ECO:0007669"/>
    <property type="project" value="TreeGrafter"/>
</dbReference>
<dbReference type="SUPFAM" id="SSF48464">
    <property type="entry name" value="ENTH/VHS domain"/>
    <property type="match status" value="1"/>
</dbReference>
<feature type="region of interest" description="Disordered" evidence="3">
    <location>
        <begin position="1"/>
        <end position="179"/>
    </location>
</feature>
<dbReference type="SMART" id="SM00648">
    <property type="entry name" value="SWAP"/>
    <property type="match status" value="1"/>
</dbReference>
<dbReference type="PROSITE" id="PS50128">
    <property type="entry name" value="SURP"/>
    <property type="match status" value="1"/>
</dbReference>
<dbReference type="SUPFAM" id="SSF109905">
    <property type="entry name" value="Surp module (SWAP domain)"/>
    <property type="match status" value="1"/>
</dbReference>
<organism evidence="7 8">
    <name type="scientific">Pseudozyma flocculosa</name>
    <dbReference type="NCBI Taxonomy" id="84751"/>
    <lineage>
        <taxon>Eukaryota</taxon>
        <taxon>Fungi</taxon>
        <taxon>Dikarya</taxon>
        <taxon>Basidiomycota</taxon>
        <taxon>Ustilaginomycotina</taxon>
        <taxon>Ustilaginomycetes</taxon>
        <taxon>Ustilaginales</taxon>
        <taxon>Ustilaginaceae</taxon>
        <taxon>Pseudozyma</taxon>
    </lineage>
</organism>
<dbReference type="AlphaFoldDB" id="A0A5C3EXY9"/>
<gene>
    <name evidence="7" type="ORF">PSFLO_01382</name>
</gene>
<dbReference type="PROSITE" id="PS50102">
    <property type="entry name" value="RRM"/>
    <property type="match status" value="1"/>
</dbReference>
<feature type="compositionally biased region" description="Basic and acidic residues" evidence="3">
    <location>
        <begin position="29"/>
        <end position="41"/>
    </location>
</feature>
<evidence type="ECO:0000259" key="4">
    <source>
        <dbReference type="PROSITE" id="PS50102"/>
    </source>
</evidence>
<dbReference type="InterPro" id="IPR051485">
    <property type="entry name" value="SR-CTD_assoc_factor"/>
</dbReference>
<keyword evidence="1 2" id="KW-0694">RNA-binding</keyword>
<feature type="compositionally biased region" description="Basic and acidic residues" evidence="3">
    <location>
        <begin position="54"/>
        <end position="76"/>
    </location>
</feature>
<reference evidence="7 8" key="1">
    <citation type="submission" date="2018-03" db="EMBL/GenBank/DDBJ databases">
        <authorList>
            <person name="Guldener U."/>
        </authorList>
    </citation>
    <scope>NUCLEOTIDE SEQUENCE [LARGE SCALE GENOMIC DNA]</scope>
    <source>
        <strain evidence="7 8">DAOM196992</strain>
    </source>
</reference>
<feature type="compositionally biased region" description="Acidic residues" evidence="3">
    <location>
        <begin position="750"/>
        <end position="761"/>
    </location>
</feature>
<dbReference type="PANTHER" id="PTHR23140:SF0">
    <property type="entry name" value="U2 SNRNP-ASSOCIATED SURP MOTIF-CONTAINING PROTEIN"/>
    <property type="match status" value="1"/>
</dbReference>
<dbReference type="SMART" id="SM00582">
    <property type="entry name" value="RPR"/>
    <property type="match status" value="1"/>
</dbReference>
<evidence type="ECO:0000259" key="6">
    <source>
        <dbReference type="PROSITE" id="PS51391"/>
    </source>
</evidence>
<dbReference type="InterPro" id="IPR000061">
    <property type="entry name" value="Surp"/>
</dbReference>
<feature type="compositionally biased region" description="Low complexity" evidence="3">
    <location>
        <begin position="42"/>
        <end position="53"/>
    </location>
</feature>
<sequence length="783" mass="86549">MSSNGRDRPHADPPADYSAYGYADDPDRDNDHSYHDRDDPSSSRISSSRQGDLAYRRDRGLYRDYDDPRFDDDDRYRHARAAHHRSAVPFQDDRRPHSRPLAPAKVRDGSPGDSPPPDEDLLAYLRSQQDAAASSSSKLDPDVERLKLERFQQGASAKKSRYQREKEEAERKKKQGEEDAAKAYKDFLVAMEGHDDGHGGDAAAAAGGQRTKPRGFVSAGGQAVYQGSRPAPPPRAAASKKPSLADFGDEPEDEAQVEKPKREPPGKKKRAMDDFLGELQRDQADREKRLRAKVGEGGSISSLLALEGQYVGSRHLGDPMTTNVCVMNLPANVSEDSLGEFFAQWGDVGTVKIMWPRGDEAFGGAGAGITNLRKDRSAGLTGFVAYMSRQDAEYAIKETDGIRWGGSLLKTGWSKAMPLPPRAQYKAAAPASSARHALAPTDGPPHLRAQGPSGPKGGSRIVVKPRRPARTDRSPSPRSVVRTALDDQESLRRRIETVAARVKEGGQRLEDSIRENVQRDPTYAFVCDGESNAHHYYRMCLDSHYQPDLPARPFTDEGYDSLYSTDTGEESEDERMRRLRRGTTLGPLARRRFEAMLRGLTPRRERIAKVTAFAIEHASAADSIATTLCASLLVGSTPVPRKMARLHAISDILHNSAAPVPNAWKYRSMFEVRLPAVFRHLRQVRLSFPGRMKQEGFRRQVEMVLEVWEDWLVFPSESLERLRTEFEHGGAEEAVVGEADRGKAAGMPAEEVDLDGEDLDGEAMPGADKGTAVDEEDLDGEAM</sequence>
<dbReference type="Gene3D" id="1.25.40.90">
    <property type="match status" value="1"/>
</dbReference>
<dbReference type="GO" id="GO:0003723">
    <property type="term" value="F:RNA binding"/>
    <property type="evidence" value="ECO:0007669"/>
    <property type="project" value="UniProtKB-UniRule"/>
</dbReference>
<feature type="compositionally biased region" description="Acidic residues" evidence="3">
    <location>
        <begin position="773"/>
        <end position="783"/>
    </location>
</feature>
<dbReference type="InterPro" id="IPR006569">
    <property type="entry name" value="CID_dom"/>
</dbReference>
<dbReference type="Gene3D" id="3.30.70.330">
    <property type="match status" value="1"/>
</dbReference>
<dbReference type="Pfam" id="PF01805">
    <property type="entry name" value="Surp"/>
    <property type="match status" value="1"/>
</dbReference>
<dbReference type="GO" id="GO:0006396">
    <property type="term" value="P:RNA processing"/>
    <property type="evidence" value="ECO:0007669"/>
    <property type="project" value="InterPro"/>
</dbReference>
<dbReference type="InterPro" id="IPR008942">
    <property type="entry name" value="ENTH_VHS"/>
</dbReference>
<dbReference type="Pfam" id="PF04818">
    <property type="entry name" value="CID"/>
    <property type="match status" value="1"/>
</dbReference>
<dbReference type="SMART" id="SM00360">
    <property type="entry name" value="RRM"/>
    <property type="match status" value="1"/>
</dbReference>
<feature type="domain" description="RRM" evidence="4">
    <location>
        <begin position="322"/>
        <end position="416"/>
    </location>
</feature>
<evidence type="ECO:0000313" key="8">
    <source>
        <dbReference type="Proteomes" id="UP000323386"/>
    </source>
</evidence>
<keyword evidence="8" id="KW-1185">Reference proteome</keyword>
<feature type="domain" description="SURP motif" evidence="5">
    <location>
        <begin position="494"/>
        <end position="537"/>
    </location>
</feature>
<evidence type="ECO:0000256" key="1">
    <source>
        <dbReference type="ARBA" id="ARBA00022884"/>
    </source>
</evidence>
<dbReference type="InterPro" id="IPR035979">
    <property type="entry name" value="RBD_domain_sf"/>
</dbReference>
<accession>A0A5C3EXY9</accession>
<feature type="domain" description="CID" evidence="6">
    <location>
        <begin position="585"/>
        <end position="730"/>
    </location>
</feature>
<dbReference type="InterPro" id="IPR000504">
    <property type="entry name" value="RRM_dom"/>
</dbReference>
<feature type="compositionally biased region" description="Basic and acidic residues" evidence="3">
    <location>
        <begin position="139"/>
        <end position="150"/>
    </location>
</feature>
<evidence type="ECO:0000256" key="2">
    <source>
        <dbReference type="PROSITE-ProRule" id="PRU00176"/>
    </source>
</evidence>
<feature type="compositionally biased region" description="Basic residues" evidence="3">
    <location>
        <begin position="77"/>
        <end position="86"/>
    </location>
</feature>
<evidence type="ECO:0008006" key="9">
    <source>
        <dbReference type="Google" id="ProtNLM"/>
    </source>
</evidence>
<evidence type="ECO:0000256" key="3">
    <source>
        <dbReference type="SAM" id="MobiDB-lite"/>
    </source>
</evidence>
<dbReference type="PANTHER" id="PTHR23140">
    <property type="entry name" value="RNA PROCESSING PROTEIN LD23810P"/>
    <property type="match status" value="1"/>
</dbReference>